<dbReference type="InterPro" id="IPR004358">
    <property type="entry name" value="Sig_transdc_His_kin-like_C"/>
</dbReference>
<gene>
    <name evidence="7" type="ORF">H9787_10255</name>
</gene>
<dbReference type="InterPro" id="IPR003594">
    <property type="entry name" value="HATPase_dom"/>
</dbReference>
<dbReference type="EMBL" id="DWZJ01000093">
    <property type="protein sequence ID" value="HJB14074.1"/>
    <property type="molecule type" value="Genomic_DNA"/>
</dbReference>
<keyword evidence="4 7" id="KW-0808">Transferase</keyword>
<dbReference type="Proteomes" id="UP000823824">
    <property type="component" value="Unassembled WGS sequence"/>
</dbReference>
<sequence length="270" mass="29862">MDEEMFNVSAVFPNIAIQLRSALANMHLAAAQLAPAAERERDPELDAKASLLDQSYYRMLRLVNNLNAAGSLGEEGPLPVRDRDLVEAVREICDATQSLAALRDIRLEFRCAVERHICAFHFFAIEQLLYQLLSNALKFTPDGGSITVELRFASRRVLLSVADTGCGIPENQIPYLFDRYLHQDAVAPQPHGLGLGLPICQHIAEGHDGTMMAESRPGQGARFTLSFPDRRCGTMDVSDVRFDYSGGFNHVLLALADALPSQAFLQRHLD</sequence>
<protein>
    <recommendedName>
        <fullName evidence="2">histidine kinase</fullName>
        <ecNumber evidence="2">2.7.13.3</ecNumber>
    </recommendedName>
</protein>
<evidence type="ECO:0000313" key="7">
    <source>
        <dbReference type="EMBL" id="HJB14074.1"/>
    </source>
</evidence>
<dbReference type="PANTHER" id="PTHR43547:SF2">
    <property type="entry name" value="HYBRID SIGNAL TRANSDUCTION HISTIDINE KINASE C"/>
    <property type="match status" value="1"/>
</dbReference>
<dbReference type="InterPro" id="IPR036890">
    <property type="entry name" value="HATPase_C_sf"/>
</dbReference>
<comment type="catalytic activity">
    <reaction evidence="1">
        <text>ATP + protein L-histidine = ADP + protein N-phospho-L-histidine.</text>
        <dbReference type="EC" id="2.7.13.3"/>
    </reaction>
</comment>
<dbReference type="PROSITE" id="PS50109">
    <property type="entry name" value="HIS_KIN"/>
    <property type="match status" value="1"/>
</dbReference>
<evidence type="ECO:0000256" key="3">
    <source>
        <dbReference type="ARBA" id="ARBA00022553"/>
    </source>
</evidence>
<dbReference type="AlphaFoldDB" id="A0A9D2RS25"/>
<dbReference type="GO" id="GO:0000155">
    <property type="term" value="F:phosphorelay sensor kinase activity"/>
    <property type="evidence" value="ECO:0007669"/>
    <property type="project" value="TreeGrafter"/>
</dbReference>
<name>A0A9D2RS25_9FIRM</name>
<evidence type="ECO:0000256" key="2">
    <source>
        <dbReference type="ARBA" id="ARBA00012438"/>
    </source>
</evidence>
<dbReference type="Pfam" id="PF02518">
    <property type="entry name" value="HATPase_c"/>
    <property type="match status" value="1"/>
</dbReference>
<feature type="domain" description="Histidine kinase" evidence="6">
    <location>
        <begin position="14"/>
        <end position="231"/>
    </location>
</feature>
<dbReference type="Gene3D" id="3.30.565.10">
    <property type="entry name" value="Histidine kinase-like ATPase, C-terminal domain"/>
    <property type="match status" value="1"/>
</dbReference>
<evidence type="ECO:0000259" key="6">
    <source>
        <dbReference type="PROSITE" id="PS50109"/>
    </source>
</evidence>
<evidence type="ECO:0000313" key="8">
    <source>
        <dbReference type="Proteomes" id="UP000823824"/>
    </source>
</evidence>
<comment type="caution">
    <text evidence="7">The sequence shown here is derived from an EMBL/GenBank/DDBJ whole genome shotgun (WGS) entry which is preliminary data.</text>
</comment>
<keyword evidence="5" id="KW-0902">Two-component regulatory system</keyword>
<dbReference type="SUPFAM" id="SSF55874">
    <property type="entry name" value="ATPase domain of HSP90 chaperone/DNA topoisomerase II/histidine kinase"/>
    <property type="match status" value="1"/>
</dbReference>
<reference evidence="7" key="2">
    <citation type="submission" date="2021-04" db="EMBL/GenBank/DDBJ databases">
        <authorList>
            <person name="Gilroy R."/>
        </authorList>
    </citation>
    <scope>NUCLEOTIDE SEQUENCE</scope>
    <source>
        <strain evidence="7">ChiBcec18-1249</strain>
    </source>
</reference>
<dbReference type="SMART" id="SM00387">
    <property type="entry name" value="HATPase_c"/>
    <property type="match status" value="1"/>
</dbReference>
<evidence type="ECO:0000256" key="4">
    <source>
        <dbReference type="ARBA" id="ARBA00022777"/>
    </source>
</evidence>
<accession>A0A9D2RS25</accession>
<reference evidence="7" key="1">
    <citation type="journal article" date="2021" name="PeerJ">
        <title>Extensive microbial diversity within the chicken gut microbiome revealed by metagenomics and culture.</title>
        <authorList>
            <person name="Gilroy R."/>
            <person name="Ravi A."/>
            <person name="Getino M."/>
            <person name="Pursley I."/>
            <person name="Horton D.L."/>
            <person name="Alikhan N.F."/>
            <person name="Baker D."/>
            <person name="Gharbi K."/>
            <person name="Hall N."/>
            <person name="Watson M."/>
            <person name="Adriaenssens E.M."/>
            <person name="Foster-Nyarko E."/>
            <person name="Jarju S."/>
            <person name="Secka A."/>
            <person name="Antonio M."/>
            <person name="Oren A."/>
            <person name="Chaudhuri R.R."/>
            <person name="La Ragione R."/>
            <person name="Hildebrand F."/>
            <person name="Pallen M.J."/>
        </authorList>
    </citation>
    <scope>NUCLEOTIDE SEQUENCE</scope>
    <source>
        <strain evidence="7">ChiBcec18-1249</strain>
    </source>
</reference>
<dbReference type="CDD" id="cd00075">
    <property type="entry name" value="HATPase"/>
    <property type="match status" value="1"/>
</dbReference>
<dbReference type="EC" id="2.7.13.3" evidence="2"/>
<evidence type="ECO:0000256" key="1">
    <source>
        <dbReference type="ARBA" id="ARBA00000085"/>
    </source>
</evidence>
<dbReference type="PRINTS" id="PR00344">
    <property type="entry name" value="BCTRLSENSOR"/>
</dbReference>
<organism evidence="7 8">
    <name type="scientific">Candidatus Oscillibacter excrementigallinarum</name>
    <dbReference type="NCBI Taxonomy" id="2838716"/>
    <lineage>
        <taxon>Bacteria</taxon>
        <taxon>Bacillati</taxon>
        <taxon>Bacillota</taxon>
        <taxon>Clostridia</taxon>
        <taxon>Eubacteriales</taxon>
        <taxon>Oscillospiraceae</taxon>
        <taxon>Oscillibacter</taxon>
    </lineage>
</organism>
<dbReference type="PANTHER" id="PTHR43547">
    <property type="entry name" value="TWO-COMPONENT HISTIDINE KINASE"/>
    <property type="match status" value="1"/>
</dbReference>
<keyword evidence="4 7" id="KW-0418">Kinase</keyword>
<dbReference type="InterPro" id="IPR005467">
    <property type="entry name" value="His_kinase_dom"/>
</dbReference>
<keyword evidence="3" id="KW-0597">Phosphoprotein</keyword>
<evidence type="ECO:0000256" key="5">
    <source>
        <dbReference type="ARBA" id="ARBA00023012"/>
    </source>
</evidence>
<proteinExistence type="predicted"/>